<name>A0ABP7F448_9MICO</name>
<gene>
    <name evidence="1" type="ORF">GCM10022239_03280</name>
</gene>
<proteinExistence type="predicted"/>
<protein>
    <submittedName>
        <fullName evidence="1">Uncharacterized protein</fullName>
    </submittedName>
</protein>
<accession>A0ABP7F448</accession>
<keyword evidence="2" id="KW-1185">Reference proteome</keyword>
<comment type="caution">
    <text evidence="1">The sequence shown here is derived from an EMBL/GenBank/DDBJ whole genome shotgun (WGS) entry which is preliminary data.</text>
</comment>
<evidence type="ECO:0000313" key="2">
    <source>
        <dbReference type="Proteomes" id="UP001501004"/>
    </source>
</evidence>
<dbReference type="RefSeq" id="WP_344753040.1">
    <property type="nucleotide sequence ID" value="NZ_BAABAE010000001.1"/>
</dbReference>
<organism evidence="1 2">
    <name type="scientific">Leifsonella bigeumensis</name>
    <dbReference type="NCBI Taxonomy" id="433643"/>
    <lineage>
        <taxon>Bacteria</taxon>
        <taxon>Bacillati</taxon>
        <taxon>Actinomycetota</taxon>
        <taxon>Actinomycetes</taxon>
        <taxon>Micrococcales</taxon>
        <taxon>Microbacteriaceae</taxon>
        <taxon>Leifsonella</taxon>
    </lineage>
</organism>
<reference evidence="2" key="1">
    <citation type="journal article" date="2019" name="Int. J. Syst. Evol. Microbiol.">
        <title>The Global Catalogue of Microorganisms (GCM) 10K type strain sequencing project: providing services to taxonomists for standard genome sequencing and annotation.</title>
        <authorList>
            <consortium name="The Broad Institute Genomics Platform"/>
            <consortium name="The Broad Institute Genome Sequencing Center for Infectious Disease"/>
            <person name="Wu L."/>
            <person name="Ma J."/>
        </authorList>
    </citation>
    <scope>NUCLEOTIDE SEQUENCE [LARGE SCALE GENOMIC DNA]</scope>
    <source>
        <strain evidence="2">JCM 16949</strain>
    </source>
</reference>
<dbReference type="Proteomes" id="UP001501004">
    <property type="component" value="Unassembled WGS sequence"/>
</dbReference>
<dbReference type="EMBL" id="BAABAE010000001">
    <property type="protein sequence ID" value="GAA3730008.1"/>
    <property type="molecule type" value="Genomic_DNA"/>
</dbReference>
<sequence>MSQFWPPVASDTGWITPTLNTGWTALVGETPQYRLIGDDIKFRGRGNSTGATADAFTLPFTMLVQVVGQTDANGTPARCIVRTTGAVGQVTAAAVTAFSFGGFPPITR</sequence>
<evidence type="ECO:0000313" key="1">
    <source>
        <dbReference type="EMBL" id="GAA3730008.1"/>
    </source>
</evidence>